<dbReference type="RefSeq" id="WP_127016163.1">
    <property type="nucleotide sequence ID" value="NZ_CP016379.1"/>
</dbReference>
<protein>
    <submittedName>
        <fullName evidence="1">Uncharacterized protein</fullName>
    </submittedName>
</protein>
<reference evidence="1 2" key="1">
    <citation type="submission" date="2016-07" db="EMBL/GenBank/DDBJ databases">
        <title>Genome and transcriptome analysis of iron-reducing fermentative bacteria Anoxybacter fermentans.</title>
        <authorList>
            <person name="Zeng X."/>
            <person name="Shao Z."/>
        </authorList>
    </citation>
    <scope>NUCLEOTIDE SEQUENCE [LARGE SCALE GENOMIC DNA]</scope>
    <source>
        <strain evidence="1 2">DY22613</strain>
    </source>
</reference>
<sequence length="69" mass="8144">MKDKPKIIRKKLEEDFAKKYPTRDPNPEDLLYLQGYEGEVYRELVANEMDSTRDDENNFFPFKGGKGDI</sequence>
<accession>A0A3Q9HPZ2</accession>
<keyword evidence="2" id="KW-1185">Reference proteome</keyword>
<name>A0A3Q9HPZ2_9FIRM</name>
<dbReference type="EMBL" id="CP016379">
    <property type="protein sequence ID" value="AZR72830.1"/>
    <property type="molecule type" value="Genomic_DNA"/>
</dbReference>
<evidence type="ECO:0000313" key="1">
    <source>
        <dbReference type="EMBL" id="AZR72830.1"/>
    </source>
</evidence>
<dbReference type="AlphaFoldDB" id="A0A3Q9HPZ2"/>
<organism evidence="1 2">
    <name type="scientific">Anoxybacter fermentans</name>
    <dbReference type="NCBI Taxonomy" id="1323375"/>
    <lineage>
        <taxon>Bacteria</taxon>
        <taxon>Bacillati</taxon>
        <taxon>Bacillota</taxon>
        <taxon>Clostridia</taxon>
        <taxon>Halanaerobiales</taxon>
        <taxon>Anoxybacter</taxon>
    </lineage>
</organism>
<proteinExistence type="predicted"/>
<gene>
    <name evidence="1" type="ORF">BBF96_05155</name>
</gene>
<dbReference type="Proteomes" id="UP000267250">
    <property type="component" value="Chromosome"/>
</dbReference>
<dbReference type="KEGG" id="aft:BBF96_05155"/>
<evidence type="ECO:0000313" key="2">
    <source>
        <dbReference type="Proteomes" id="UP000267250"/>
    </source>
</evidence>